<evidence type="ECO:0000256" key="11">
    <source>
        <dbReference type="RuleBase" id="RU003357"/>
    </source>
</evidence>
<dbReference type="CDD" id="cd01347">
    <property type="entry name" value="ligand_gated_channel"/>
    <property type="match status" value="1"/>
</dbReference>
<feature type="domain" description="TonB-dependent receptor-like beta-barrel" evidence="13">
    <location>
        <begin position="221"/>
        <end position="676"/>
    </location>
</feature>
<dbReference type="SUPFAM" id="SSF56935">
    <property type="entry name" value="Porins"/>
    <property type="match status" value="1"/>
</dbReference>
<name>A0A4S8F0Y7_9BURK</name>
<evidence type="ECO:0000256" key="7">
    <source>
        <dbReference type="ARBA" id="ARBA00023136"/>
    </source>
</evidence>
<evidence type="ECO:0000256" key="8">
    <source>
        <dbReference type="ARBA" id="ARBA00023170"/>
    </source>
</evidence>
<sequence>MAALAVASLSLALPTWADTNNATADHQQNNKTLPEVTVSLQDLPQLAQLPSTGSNLDLTSLETAASVQTISQQQLRERGDTSVVNAVTRAAGISSMGHPGNIGSALSARGFTDSTSVMQLYDGTRQYGGAGLSFPFDTWSIAQIEVLLGPSAVIYGDGAIGGVINVIPKKPSKGKPEHEMQLTAGNHGKRAVAFGSGGAISEQLSYRIDVSGERSDGWVERGDTRGLGFNGALRWDLTPQLNVQLSHAYARQKPQAYFGTPLVDGRPIKDLRHNNYNVKDASIVYRDHWTELAAQWAATEDVTVRGKLYRISSARHWRNSEGLVYNNASGMVDRADNTEIGHNQAQTGVHVDTVWRNRVAEMANQTSFGFDFNDSKFTHTNNTYVGSSGPVDLYNPVSGLYQSDVPFIPRYRNKAKQYALFAENRLELTDRWSVIGGLRYDYTKLSRFDLVANNQAFERNYNNTSWRIGSVYKLQPNLSLYAQYSTAVDPVASMLLLSPANSSFDMSTGKQMEVGIKQVFWDNKAEWTLAAYSIKKNNLLSRDPADPSLRVQVGERTSKGVEATLSLAPTPKWQLDLNMAILRARYTDFNESSGGVSVSRNGNVPTDVPERLANAWASYKVLPDWTLSGGVRYVGKRYANNANTLTLPGYTTADLAVQWQASPTTTLTLRGINVTNKYYFTTTYYTNTQWLVGEGRRFELTLNHRF</sequence>
<dbReference type="GO" id="GO:0038023">
    <property type="term" value="F:signaling receptor activity"/>
    <property type="evidence" value="ECO:0007669"/>
    <property type="project" value="InterPro"/>
</dbReference>
<evidence type="ECO:0000256" key="1">
    <source>
        <dbReference type="ARBA" id="ARBA00004571"/>
    </source>
</evidence>
<feature type="chain" id="PRO_5020274301" evidence="12">
    <location>
        <begin position="18"/>
        <end position="706"/>
    </location>
</feature>
<keyword evidence="7 10" id="KW-0472">Membrane</keyword>
<dbReference type="GO" id="GO:0015891">
    <property type="term" value="P:siderophore transport"/>
    <property type="evidence" value="ECO:0007669"/>
    <property type="project" value="InterPro"/>
</dbReference>
<keyword evidence="6 11" id="KW-0798">TonB box</keyword>
<comment type="subcellular location">
    <subcellularLocation>
        <location evidence="1 10">Cell outer membrane</location>
        <topology evidence="1 10">Multi-pass membrane protein</topology>
    </subcellularLocation>
</comment>
<keyword evidence="5 10" id="KW-0812">Transmembrane</keyword>
<protein>
    <submittedName>
        <fullName evidence="15">TonB-dependent receptor</fullName>
    </submittedName>
</protein>
<feature type="signal peptide" evidence="12">
    <location>
        <begin position="1"/>
        <end position="17"/>
    </location>
</feature>
<evidence type="ECO:0000259" key="13">
    <source>
        <dbReference type="Pfam" id="PF00593"/>
    </source>
</evidence>
<evidence type="ECO:0000256" key="5">
    <source>
        <dbReference type="ARBA" id="ARBA00022692"/>
    </source>
</evidence>
<dbReference type="InterPro" id="IPR000531">
    <property type="entry name" value="Beta-barrel_TonB"/>
</dbReference>
<keyword evidence="3 10" id="KW-0813">Transport</keyword>
<comment type="caution">
    <text evidence="15">The sequence shown here is derived from an EMBL/GenBank/DDBJ whole genome shotgun (WGS) entry which is preliminary data.</text>
</comment>
<keyword evidence="16" id="KW-1185">Reference proteome</keyword>
<dbReference type="Gene3D" id="2.170.130.10">
    <property type="entry name" value="TonB-dependent receptor, plug domain"/>
    <property type="match status" value="1"/>
</dbReference>
<evidence type="ECO:0000256" key="4">
    <source>
        <dbReference type="ARBA" id="ARBA00022452"/>
    </source>
</evidence>
<evidence type="ECO:0000256" key="6">
    <source>
        <dbReference type="ARBA" id="ARBA00023077"/>
    </source>
</evidence>
<keyword evidence="12" id="KW-0732">Signal</keyword>
<dbReference type="OrthoDB" id="127311at2"/>
<dbReference type="InterPro" id="IPR012910">
    <property type="entry name" value="Plug_dom"/>
</dbReference>
<dbReference type="InterPro" id="IPR036942">
    <property type="entry name" value="Beta-barrel_TonB_sf"/>
</dbReference>
<organism evidence="15 16">
    <name type="scientific">Lampropedia puyangensis</name>
    <dbReference type="NCBI Taxonomy" id="1330072"/>
    <lineage>
        <taxon>Bacteria</taxon>
        <taxon>Pseudomonadati</taxon>
        <taxon>Pseudomonadota</taxon>
        <taxon>Betaproteobacteria</taxon>
        <taxon>Burkholderiales</taxon>
        <taxon>Comamonadaceae</taxon>
        <taxon>Lampropedia</taxon>
    </lineage>
</organism>
<dbReference type="GO" id="GO:0015344">
    <property type="term" value="F:siderophore uptake transmembrane transporter activity"/>
    <property type="evidence" value="ECO:0007669"/>
    <property type="project" value="TreeGrafter"/>
</dbReference>
<evidence type="ECO:0000256" key="12">
    <source>
        <dbReference type="SAM" id="SignalP"/>
    </source>
</evidence>
<proteinExistence type="inferred from homology"/>
<evidence type="ECO:0000313" key="16">
    <source>
        <dbReference type="Proteomes" id="UP000308917"/>
    </source>
</evidence>
<keyword evidence="4 10" id="KW-1134">Transmembrane beta strand</keyword>
<feature type="domain" description="TonB-dependent receptor plug" evidence="14">
    <location>
        <begin position="61"/>
        <end position="163"/>
    </location>
</feature>
<dbReference type="InterPro" id="IPR039426">
    <property type="entry name" value="TonB-dep_rcpt-like"/>
</dbReference>
<dbReference type="Pfam" id="PF07715">
    <property type="entry name" value="Plug"/>
    <property type="match status" value="1"/>
</dbReference>
<dbReference type="NCBIfam" id="TIGR01783">
    <property type="entry name" value="TonB-siderophor"/>
    <property type="match status" value="1"/>
</dbReference>
<dbReference type="PANTHER" id="PTHR32552">
    <property type="entry name" value="FERRICHROME IRON RECEPTOR-RELATED"/>
    <property type="match status" value="1"/>
</dbReference>
<dbReference type="PANTHER" id="PTHR32552:SF84">
    <property type="entry name" value="TONB-DEPENDENT RECEPTOR-RELATED"/>
    <property type="match status" value="1"/>
</dbReference>
<evidence type="ECO:0000256" key="10">
    <source>
        <dbReference type="PROSITE-ProRule" id="PRU01360"/>
    </source>
</evidence>
<comment type="similarity">
    <text evidence="2 10 11">Belongs to the TonB-dependent receptor family.</text>
</comment>
<dbReference type="InterPro" id="IPR037066">
    <property type="entry name" value="Plug_dom_sf"/>
</dbReference>
<dbReference type="RefSeq" id="WP_136574318.1">
    <property type="nucleotide sequence ID" value="NZ_STFG01000018.1"/>
</dbReference>
<dbReference type="Proteomes" id="UP000308917">
    <property type="component" value="Unassembled WGS sequence"/>
</dbReference>
<keyword evidence="8 15" id="KW-0675">Receptor</keyword>
<dbReference type="AlphaFoldDB" id="A0A4S8F0Y7"/>
<reference evidence="15 16" key="1">
    <citation type="journal article" date="2015" name="Antonie Van Leeuwenhoek">
        <title>Lampropedia puyangensis sp. nov., isolated from symptomatic bark of Populus ? euramericana canker and emended description of Lampropedia hyalina (Ehrenberg 1832) Lee et al. 2004.</title>
        <authorList>
            <person name="Li Y."/>
            <person name="Wang T."/>
            <person name="Piao C.G."/>
            <person name="Wang L.F."/>
            <person name="Tian G.Z."/>
            <person name="Zhu T.H."/>
            <person name="Guo M.W."/>
        </authorList>
    </citation>
    <scope>NUCLEOTIDE SEQUENCE [LARGE SCALE GENOMIC DNA]</scope>
    <source>
        <strain evidence="15 16">2-bin</strain>
    </source>
</reference>
<dbReference type="EMBL" id="STFG01000018">
    <property type="protein sequence ID" value="THT98751.1"/>
    <property type="molecule type" value="Genomic_DNA"/>
</dbReference>
<gene>
    <name evidence="15" type="ORF">E9531_13580</name>
</gene>
<evidence type="ECO:0000256" key="2">
    <source>
        <dbReference type="ARBA" id="ARBA00009810"/>
    </source>
</evidence>
<evidence type="ECO:0000259" key="14">
    <source>
        <dbReference type="Pfam" id="PF07715"/>
    </source>
</evidence>
<evidence type="ECO:0000256" key="9">
    <source>
        <dbReference type="ARBA" id="ARBA00023237"/>
    </source>
</evidence>
<dbReference type="PROSITE" id="PS52016">
    <property type="entry name" value="TONB_DEPENDENT_REC_3"/>
    <property type="match status" value="1"/>
</dbReference>
<dbReference type="Gene3D" id="2.40.170.20">
    <property type="entry name" value="TonB-dependent receptor, beta-barrel domain"/>
    <property type="match status" value="1"/>
</dbReference>
<evidence type="ECO:0000256" key="3">
    <source>
        <dbReference type="ARBA" id="ARBA00022448"/>
    </source>
</evidence>
<accession>A0A4S8F0Y7</accession>
<keyword evidence="9 10" id="KW-0998">Cell outer membrane</keyword>
<evidence type="ECO:0000313" key="15">
    <source>
        <dbReference type="EMBL" id="THT98751.1"/>
    </source>
</evidence>
<dbReference type="GO" id="GO:0009279">
    <property type="term" value="C:cell outer membrane"/>
    <property type="evidence" value="ECO:0007669"/>
    <property type="project" value="UniProtKB-SubCell"/>
</dbReference>
<dbReference type="Pfam" id="PF00593">
    <property type="entry name" value="TonB_dep_Rec_b-barrel"/>
    <property type="match status" value="1"/>
</dbReference>
<dbReference type="InterPro" id="IPR010105">
    <property type="entry name" value="TonB_sidphr_rcpt"/>
</dbReference>